<dbReference type="AlphaFoldDB" id="A0AAV3Q3D7"/>
<reference evidence="1 2" key="1">
    <citation type="submission" date="2024-01" db="EMBL/GenBank/DDBJ databases">
        <title>The complete chloroplast genome sequence of Lithospermum erythrorhizon: insights into the phylogenetic relationship among Boraginaceae species and the maternal lineages of purple gromwells.</title>
        <authorList>
            <person name="Okada T."/>
            <person name="Watanabe K."/>
        </authorList>
    </citation>
    <scope>NUCLEOTIDE SEQUENCE [LARGE SCALE GENOMIC DNA]</scope>
</reference>
<organism evidence="1 2">
    <name type="scientific">Lithospermum erythrorhizon</name>
    <name type="common">Purple gromwell</name>
    <name type="synonym">Lithospermum officinale var. erythrorhizon</name>
    <dbReference type="NCBI Taxonomy" id="34254"/>
    <lineage>
        <taxon>Eukaryota</taxon>
        <taxon>Viridiplantae</taxon>
        <taxon>Streptophyta</taxon>
        <taxon>Embryophyta</taxon>
        <taxon>Tracheophyta</taxon>
        <taxon>Spermatophyta</taxon>
        <taxon>Magnoliopsida</taxon>
        <taxon>eudicotyledons</taxon>
        <taxon>Gunneridae</taxon>
        <taxon>Pentapetalae</taxon>
        <taxon>asterids</taxon>
        <taxon>lamiids</taxon>
        <taxon>Boraginales</taxon>
        <taxon>Boraginaceae</taxon>
        <taxon>Boraginoideae</taxon>
        <taxon>Lithospermeae</taxon>
        <taxon>Lithospermum</taxon>
    </lineage>
</organism>
<sequence length="122" mass="13835">MTSLDDRLVNLKTQEDMDEMIRWTKGVREIEMFVTHPTRKVAKSLVLGETYADLRSKWSKATLKEIDDDEARLLGFNEGCDIVEEVNNDEFSNSNIRLLPRYPAEVQGVEEERVEGGSGDGG</sequence>
<keyword evidence="2" id="KW-1185">Reference proteome</keyword>
<evidence type="ECO:0000313" key="2">
    <source>
        <dbReference type="Proteomes" id="UP001454036"/>
    </source>
</evidence>
<gene>
    <name evidence="1" type="ORF">LIER_14909</name>
</gene>
<evidence type="ECO:0000313" key="1">
    <source>
        <dbReference type="EMBL" id="GAA0157697.1"/>
    </source>
</evidence>
<dbReference type="EMBL" id="BAABME010003165">
    <property type="protein sequence ID" value="GAA0157697.1"/>
    <property type="molecule type" value="Genomic_DNA"/>
</dbReference>
<dbReference type="Proteomes" id="UP001454036">
    <property type="component" value="Unassembled WGS sequence"/>
</dbReference>
<comment type="caution">
    <text evidence="1">The sequence shown here is derived from an EMBL/GenBank/DDBJ whole genome shotgun (WGS) entry which is preliminary data.</text>
</comment>
<proteinExistence type="predicted"/>
<protein>
    <submittedName>
        <fullName evidence="1">Uncharacterized protein</fullName>
    </submittedName>
</protein>
<accession>A0AAV3Q3D7</accession>
<name>A0AAV3Q3D7_LITER</name>